<keyword evidence="2" id="KW-1185">Reference proteome</keyword>
<evidence type="ECO:0000313" key="1">
    <source>
        <dbReference type="EMBL" id="ASR77417.1"/>
    </source>
</evidence>
<organism evidence="1 2">
    <name type="scientific">Streptomyces phage NootNoot</name>
    <dbReference type="NCBI Taxonomy" id="2023992"/>
    <lineage>
        <taxon>Viruses</taxon>
        <taxon>Duplodnaviria</taxon>
        <taxon>Heunggongvirae</taxon>
        <taxon>Uroviricota</taxon>
        <taxon>Caudoviricetes</taxon>
        <taxon>Stanwilliamsviridae</taxon>
        <taxon>Boydwoodruffvirinae</taxon>
        <taxon>Samistivirus</taxon>
        <taxon>Samistivirus nootnoot</taxon>
    </lineage>
</organism>
<evidence type="ECO:0000313" key="2">
    <source>
        <dbReference type="Proteomes" id="UP000225626"/>
    </source>
</evidence>
<protein>
    <submittedName>
        <fullName evidence="1">Uncharacterized protein</fullName>
    </submittedName>
</protein>
<accession>A0A222Z0E9</accession>
<reference evidence="1 2" key="1">
    <citation type="submission" date="2017-06" db="EMBL/GenBank/DDBJ databases">
        <authorList>
            <person name="Meridew S.N."/>
            <person name="Morgan R.E."/>
            <person name="Moussa A.T."/>
            <person name="Shahid S.H."/>
            <person name="Bhuiyan S."/>
            <person name="Nayek S."/>
            <person name="Suri N."/>
            <person name="Kim T."/>
            <person name="Layton S.R."/>
            <person name="Hughes L.E."/>
            <person name="Garlena R.A."/>
            <person name="Russell D.A."/>
            <person name="Pope W.H."/>
            <person name="Jacobs-Sera D."/>
            <person name="Hendrix R.W."/>
            <person name="Hatfull G.F."/>
        </authorList>
    </citation>
    <scope>NUCLEOTIDE SEQUENCE [LARGE SCALE GENOMIC DNA]</scope>
</reference>
<sequence>MKLYFVSIVLVDEQRREYSFSMTIPATSREAAKAAVIGIGMEINEATGHKLKVSNESHATDTGRTI</sequence>
<name>A0A222Z0E9_9CAUD</name>
<gene>
    <name evidence="1" type="ORF">SEA_NOOTNOOT_190</name>
</gene>
<dbReference type="EMBL" id="MF347636">
    <property type="protein sequence ID" value="ASR77417.1"/>
    <property type="molecule type" value="Genomic_DNA"/>
</dbReference>
<proteinExistence type="predicted"/>
<dbReference type="Proteomes" id="UP000225626">
    <property type="component" value="Segment"/>
</dbReference>